<dbReference type="EMBL" id="LR778301">
    <property type="protein sequence ID" value="CAB1370030.1"/>
    <property type="molecule type" value="Genomic_DNA"/>
</dbReference>
<sequence>MSHAYPRTFVLLSALSVSAAAFAMGGKPPADDEGTLARIQPVARLHLAGATGGGAGGRSGEQLFQAACNACHGTGVLNAPKVGDNGAWAPRIAKGLDGLLKSATNGLNAMPPKGGAADATDKELASAIVYMANKSGGSLKEPK</sequence>
<gene>
    <name evidence="6" type="ORF">DENOEST_2871</name>
</gene>
<keyword evidence="2" id="KW-0349">Heme</keyword>
<keyword evidence="3" id="KW-0479">Metal-binding</keyword>
<name>A0A6S6Y3Z6_9PROT</name>
<keyword evidence="4" id="KW-0249">Electron transport</keyword>
<evidence type="ECO:0000256" key="5">
    <source>
        <dbReference type="ARBA" id="ARBA00023004"/>
    </source>
</evidence>
<dbReference type="RefSeq" id="WP_145771016.1">
    <property type="nucleotide sequence ID" value="NZ_LR778301.1"/>
</dbReference>
<dbReference type="OrthoDB" id="9814708at2"/>
<dbReference type="Pfam" id="PF13442">
    <property type="entry name" value="Cytochrome_CBB3"/>
    <property type="match status" value="1"/>
</dbReference>
<evidence type="ECO:0000256" key="4">
    <source>
        <dbReference type="ARBA" id="ARBA00022982"/>
    </source>
</evidence>
<dbReference type="InterPro" id="IPR002323">
    <property type="entry name" value="Cyt_CIE"/>
</dbReference>
<dbReference type="Gene3D" id="1.10.760.10">
    <property type="entry name" value="Cytochrome c-like domain"/>
    <property type="match status" value="1"/>
</dbReference>
<dbReference type="GO" id="GO:0005506">
    <property type="term" value="F:iron ion binding"/>
    <property type="evidence" value="ECO:0007669"/>
    <property type="project" value="InterPro"/>
</dbReference>
<protein>
    <submittedName>
        <fullName evidence="6">Cytochrome c5</fullName>
    </submittedName>
</protein>
<dbReference type="GO" id="GO:0020037">
    <property type="term" value="F:heme binding"/>
    <property type="evidence" value="ECO:0007669"/>
    <property type="project" value="InterPro"/>
</dbReference>
<dbReference type="PANTHER" id="PTHR40942">
    <property type="match status" value="1"/>
</dbReference>
<dbReference type="InterPro" id="IPR009056">
    <property type="entry name" value="Cyt_c-like_dom"/>
</dbReference>
<accession>A0A6S6Y3Z6</accession>
<evidence type="ECO:0000256" key="3">
    <source>
        <dbReference type="ARBA" id="ARBA00022723"/>
    </source>
</evidence>
<keyword evidence="1" id="KW-0813">Transport</keyword>
<evidence type="ECO:0000256" key="1">
    <source>
        <dbReference type="ARBA" id="ARBA00022448"/>
    </source>
</evidence>
<keyword evidence="5" id="KW-0408">Iron</keyword>
<dbReference type="AlphaFoldDB" id="A0A6S6Y3Z6"/>
<dbReference type="PRINTS" id="PR00607">
    <property type="entry name" value="CYTCHROMECIE"/>
</dbReference>
<reference evidence="6 7" key="1">
    <citation type="submission" date="2020-03" db="EMBL/GenBank/DDBJ databases">
        <authorList>
            <consortium name="Genoscope - CEA"/>
            <person name="William W."/>
        </authorList>
    </citation>
    <scope>NUCLEOTIDE SEQUENCE [LARGE SCALE GENOMIC DNA]</scope>
    <source>
        <strain evidence="7">DSM 16959</strain>
    </source>
</reference>
<evidence type="ECO:0000313" key="7">
    <source>
        <dbReference type="Proteomes" id="UP000515733"/>
    </source>
</evidence>
<keyword evidence="7" id="KW-1185">Reference proteome</keyword>
<dbReference type="Proteomes" id="UP000515733">
    <property type="component" value="Chromosome"/>
</dbReference>
<evidence type="ECO:0000313" key="6">
    <source>
        <dbReference type="EMBL" id="CAB1370030.1"/>
    </source>
</evidence>
<proteinExistence type="predicted"/>
<dbReference type="KEGG" id="doe:DENOEST_2871"/>
<dbReference type="SUPFAM" id="SSF46626">
    <property type="entry name" value="Cytochrome c"/>
    <property type="match status" value="1"/>
</dbReference>
<evidence type="ECO:0000256" key="2">
    <source>
        <dbReference type="ARBA" id="ARBA00022617"/>
    </source>
</evidence>
<organism evidence="6 7">
    <name type="scientific">Denitratisoma oestradiolicum</name>
    <dbReference type="NCBI Taxonomy" id="311182"/>
    <lineage>
        <taxon>Bacteria</taxon>
        <taxon>Pseudomonadati</taxon>
        <taxon>Pseudomonadota</taxon>
        <taxon>Betaproteobacteria</taxon>
        <taxon>Nitrosomonadales</taxon>
        <taxon>Sterolibacteriaceae</taxon>
        <taxon>Denitratisoma</taxon>
    </lineage>
</organism>
<dbReference type="PANTHER" id="PTHR40942:SF4">
    <property type="entry name" value="CYTOCHROME C5"/>
    <property type="match status" value="1"/>
</dbReference>
<dbReference type="PROSITE" id="PS51007">
    <property type="entry name" value="CYTC"/>
    <property type="match status" value="1"/>
</dbReference>
<dbReference type="InterPro" id="IPR036909">
    <property type="entry name" value="Cyt_c-like_dom_sf"/>
</dbReference>
<dbReference type="GO" id="GO:0009055">
    <property type="term" value="F:electron transfer activity"/>
    <property type="evidence" value="ECO:0007669"/>
    <property type="project" value="InterPro"/>
</dbReference>